<dbReference type="InterPro" id="IPR011009">
    <property type="entry name" value="Kinase-like_dom_sf"/>
</dbReference>
<dbReference type="InterPro" id="IPR001245">
    <property type="entry name" value="Ser-Thr/Tyr_kinase_cat_dom"/>
</dbReference>
<evidence type="ECO:0000256" key="1">
    <source>
        <dbReference type="ARBA" id="ARBA00023242"/>
    </source>
</evidence>
<dbReference type="Proteomes" id="UP001465976">
    <property type="component" value="Unassembled WGS sequence"/>
</dbReference>
<dbReference type="PANTHER" id="PTHR44329">
    <property type="entry name" value="SERINE/THREONINE-PROTEIN KINASE TNNI3K-RELATED"/>
    <property type="match status" value="1"/>
</dbReference>
<gene>
    <name evidence="5" type="ORF">V5O48_011742</name>
</gene>
<dbReference type="InterPro" id="IPR000719">
    <property type="entry name" value="Prot_kinase_dom"/>
</dbReference>
<protein>
    <recommendedName>
        <fullName evidence="7">Kinase-like protein</fullName>
    </recommendedName>
</protein>
<feature type="domain" description="Protein kinase" evidence="3">
    <location>
        <begin position="93"/>
        <end position="365"/>
    </location>
</feature>
<evidence type="ECO:0000256" key="2">
    <source>
        <dbReference type="PROSITE-ProRule" id="PRU00376"/>
    </source>
</evidence>
<dbReference type="SUPFAM" id="SSF56112">
    <property type="entry name" value="Protein kinase-like (PK-like)"/>
    <property type="match status" value="1"/>
</dbReference>
<proteinExistence type="predicted"/>
<dbReference type="Pfam" id="PF03366">
    <property type="entry name" value="YEATS"/>
    <property type="match status" value="1"/>
</dbReference>
<name>A0ABR3F4S5_9AGAR</name>
<reference evidence="5 6" key="1">
    <citation type="submission" date="2024-02" db="EMBL/GenBank/DDBJ databases">
        <title>A draft genome for the cacao thread blight pathogen Marasmius crinis-equi.</title>
        <authorList>
            <person name="Cohen S.P."/>
            <person name="Baruah I.K."/>
            <person name="Amoako-Attah I."/>
            <person name="Bukari Y."/>
            <person name="Meinhardt L.W."/>
            <person name="Bailey B.A."/>
        </authorList>
    </citation>
    <scope>NUCLEOTIDE SEQUENCE [LARGE SCALE GENOMIC DNA]</scope>
    <source>
        <strain evidence="5 6">GH-76</strain>
    </source>
</reference>
<dbReference type="SMART" id="SM00220">
    <property type="entry name" value="S_TKc"/>
    <property type="match status" value="1"/>
</dbReference>
<dbReference type="PROSITE" id="PS51037">
    <property type="entry name" value="YEATS"/>
    <property type="match status" value="1"/>
</dbReference>
<dbReference type="Gene3D" id="1.10.510.10">
    <property type="entry name" value="Transferase(Phosphotransferase) domain 1"/>
    <property type="match status" value="1"/>
</dbReference>
<feature type="domain" description="YEATS" evidence="4">
    <location>
        <begin position="423"/>
        <end position="559"/>
    </location>
</feature>
<dbReference type="InterPro" id="IPR038704">
    <property type="entry name" value="YEAST_sf"/>
</dbReference>
<dbReference type="PROSITE" id="PS50011">
    <property type="entry name" value="PROTEIN_KINASE_DOM"/>
    <property type="match status" value="1"/>
</dbReference>
<accession>A0ABR3F4S5</accession>
<dbReference type="PROSITE" id="PS00108">
    <property type="entry name" value="PROTEIN_KINASE_ST"/>
    <property type="match status" value="1"/>
</dbReference>
<dbReference type="InterPro" id="IPR055129">
    <property type="entry name" value="YEATS_dom"/>
</dbReference>
<dbReference type="Gene3D" id="2.60.40.1970">
    <property type="entry name" value="YEATS domain"/>
    <property type="match status" value="1"/>
</dbReference>
<evidence type="ECO:0000259" key="4">
    <source>
        <dbReference type="PROSITE" id="PS51037"/>
    </source>
</evidence>
<dbReference type="InterPro" id="IPR008271">
    <property type="entry name" value="Ser/Thr_kinase_AS"/>
</dbReference>
<evidence type="ECO:0000259" key="3">
    <source>
        <dbReference type="PROSITE" id="PS50011"/>
    </source>
</evidence>
<evidence type="ECO:0008006" key="7">
    <source>
        <dbReference type="Google" id="ProtNLM"/>
    </source>
</evidence>
<evidence type="ECO:0000313" key="6">
    <source>
        <dbReference type="Proteomes" id="UP001465976"/>
    </source>
</evidence>
<organism evidence="5 6">
    <name type="scientific">Marasmius crinis-equi</name>
    <dbReference type="NCBI Taxonomy" id="585013"/>
    <lineage>
        <taxon>Eukaryota</taxon>
        <taxon>Fungi</taxon>
        <taxon>Dikarya</taxon>
        <taxon>Basidiomycota</taxon>
        <taxon>Agaricomycotina</taxon>
        <taxon>Agaricomycetes</taxon>
        <taxon>Agaricomycetidae</taxon>
        <taxon>Agaricales</taxon>
        <taxon>Marasmiineae</taxon>
        <taxon>Marasmiaceae</taxon>
        <taxon>Marasmius</taxon>
    </lineage>
</organism>
<dbReference type="Pfam" id="PF07714">
    <property type="entry name" value="PK_Tyr_Ser-Thr"/>
    <property type="match status" value="1"/>
</dbReference>
<dbReference type="InterPro" id="IPR051681">
    <property type="entry name" value="Ser/Thr_Kinases-Pseudokinases"/>
</dbReference>
<evidence type="ECO:0000313" key="5">
    <source>
        <dbReference type="EMBL" id="KAL0570220.1"/>
    </source>
</evidence>
<keyword evidence="1 2" id="KW-0539">Nucleus</keyword>
<keyword evidence="6" id="KW-1185">Reference proteome</keyword>
<comment type="subcellular location">
    <subcellularLocation>
        <location evidence="2">Nucleus</location>
    </subcellularLocation>
</comment>
<sequence length="559" mass="62898">MTMSIGIGRNELSENLQRELSNLEKVLGDQTKRETLIQMRGSEAQYTLDLLQLLVDLPDPIQSSRSRVFKIMTRLSKNSRRFPQCLVIRNIELFGKRPFGCGAFGDVWRGKVGDAAMGQVDCAVKVVRRAYFNLNQADEDDQDSDYKKILDNHVREAIIWRQLKHPNVLPFLGIYHLDNNREDVCLVSPYMTNGNLAQFLRKADPSQVDVPALVFDVASGLEYLHNEDVVHGDLKDLNILLTGAYRACICDFGLSRFGVTLGLPPSTYRGGTLGYMAPEVIYGGLSVKESDIYSIGTLCFTILRKVYDLPNDVPRGGGAHPRPINLPEDTDYLWSLVQDCWMQERSARPTAEDIVRRVTAVNDIIPASDWDQSLYSSIRNNIDLQPLLESASQLSQHQGMSQLPPPSVDFVVTSALGSVGGPVGDEGVQTLIVDIGNYYHFSPAYSGKNHHIWDFFVTPKRTDNIEEVHVLLHRTFAKNHIILRQPPYIVSRRGWDIFTIEARIILKPGYFWMSEDAADSPNGAPKGMLPLEWLLDFAQGGKKRYTLKLGKSTLQTRFP</sequence>
<comment type="caution">
    <text evidence="5">The sequence shown here is derived from an EMBL/GenBank/DDBJ whole genome shotgun (WGS) entry which is preliminary data.</text>
</comment>
<dbReference type="EMBL" id="JBAHYK010000974">
    <property type="protein sequence ID" value="KAL0570220.1"/>
    <property type="molecule type" value="Genomic_DNA"/>
</dbReference>